<feature type="compositionally biased region" description="Basic and acidic residues" evidence="1">
    <location>
        <begin position="81"/>
        <end position="91"/>
    </location>
</feature>
<dbReference type="Proteomes" id="UP000075882">
    <property type="component" value="Unassembled WGS sequence"/>
</dbReference>
<organism evidence="2">
    <name type="scientific">Anopheles coluzzii</name>
    <name type="common">African malaria mosquito</name>
    <dbReference type="NCBI Taxonomy" id="1518534"/>
    <lineage>
        <taxon>Eukaryota</taxon>
        <taxon>Metazoa</taxon>
        <taxon>Ecdysozoa</taxon>
        <taxon>Arthropoda</taxon>
        <taxon>Hexapoda</taxon>
        <taxon>Insecta</taxon>
        <taxon>Pterygota</taxon>
        <taxon>Neoptera</taxon>
        <taxon>Endopterygota</taxon>
        <taxon>Diptera</taxon>
        <taxon>Nematocera</taxon>
        <taxon>Culicoidea</taxon>
        <taxon>Culicidae</taxon>
        <taxon>Anophelinae</taxon>
        <taxon>Anopheles</taxon>
    </lineage>
</organism>
<reference evidence="2" key="1">
    <citation type="submission" date="2022-08" db="UniProtKB">
        <authorList>
            <consortium name="EnsemblMetazoa"/>
        </authorList>
    </citation>
    <scope>IDENTIFICATION</scope>
</reference>
<proteinExistence type="predicted"/>
<evidence type="ECO:0000313" key="2">
    <source>
        <dbReference type="EnsemblMetazoa" id="ACOM031727-PA.1"/>
    </source>
</evidence>
<evidence type="ECO:0000256" key="1">
    <source>
        <dbReference type="SAM" id="MobiDB-lite"/>
    </source>
</evidence>
<feature type="compositionally biased region" description="Low complexity" evidence="1">
    <location>
        <begin position="64"/>
        <end position="75"/>
    </location>
</feature>
<dbReference type="AlphaFoldDB" id="A0A8W7PHE3"/>
<feature type="region of interest" description="Disordered" evidence="1">
    <location>
        <begin position="177"/>
        <end position="206"/>
    </location>
</feature>
<sequence length="253" mass="26528">MSGIFFPRALGTLPPPLPAALVALAAVPLRPAVPPLPGRICISSSLSLESSSSVKCIARRSSATPPAPAFASFAAPPVPDRSLDGRSRDSGRSSSLELSSMLRALDFSADEVIAAPAVDAAFRRFRSTTFVWRGFFLSMTERGCQFFVGVVGAPAPPAPAPPPLLVPALVPAVLPPPPPPPPPFDAGESLSSSSPDDETGGRPLRFLIGGGPSFSPRLSWLVPAYCDQTHIMGWTIAERKESKERAQANVCAH</sequence>
<dbReference type="EnsemblMetazoa" id="ACOM031727-RA">
    <property type="protein sequence ID" value="ACOM031727-PA.1"/>
    <property type="gene ID" value="ACOM031727"/>
</dbReference>
<protein>
    <submittedName>
        <fullName evidence="2">Uncharacterized protein</fullName>
    </submittedName>
</protein>
<accession>A0A8W7PHE3</accession>
<name>A0A8W7PHE3_ANOCL</name>
<feature type="region of interest" description="Disordered" evidence="1">
    <location>
        <begin position="64"/>
        <end position="93"/>
    </location>
</feature>